<feature type="transmembrane region" description="Helical" evidence="7">
    <location>
        <begin position="17"/>
        <end position="41"/>
    </location>
</feature>
<evidence type="ECO:0000256" key="5">
    <source>
        <dbReference type="ARBA" id="ARBA00022989"/>
    </source>
</evidence>
<evidence type="ECO:0000256" key="4">
    <source>
        <dbReference type="ARBA" id="ARBA00022840"/>
    </source>
</evidence>
<dbReference type="InterPro" id="IPR027417">
    <property type="entry name" value="P-loop_NTPase"/>
</dbReference>
<keyword evidence="6 7" id="KW-0472">Membrane</keyword>
<dbReference type="InterPro" id="IPR003439">
    <property type="entry name" value="ABC_transporter-like_ATP-bd"/>
</dbReference>
<gene>
    <name evidence="10" type="primary">cydD</name>
    <name evidence="10" type="ORF">ACFO0C_47915</name>
</gene>
<dbReference type="CDD" id="cd18584">
    <property type="entry name" value="ABC_6TM_AarD_CydD"/>
    <property type="match status" value="1"/>
</dbReference>
<comment type="subcellular location">
    <subcellularLocation>
        <location evidence="1">Cell membrane</location>
        <topology evidence="1">Multi-pass membrane protein</topology>
    </subcellularLocation>
</comment>
<feature type="transmembrane region" description="Helical" evidence="7">
    <location>
        <begin position="259"/>
        <end position="279"/>
    </location>
</feature>
<dbReference type="RefSeq" id="WP_378073580.1">
    <property type="nucleotide sequence ID" value="NZ_JBHSBL010000041.1"/>
</dbReference>
<dbReference type="PANTHER" id="PTHR24221">
    <property type="entry name" value="ATP-BINDING CASSETTE SUB-FAMILY B"/>
    <property type="match status" value="1"/>
</dbReference>
<evidence type="ECO:0000256" key="2">
    <source>
        <dbReference type="ARBA" id="ARBA00022692"/>
    </source>
</evidence>
<comment type="caution">
    <text evidence="10">The sequence shown here is derived from an EMBL/GenBank/DDBJ whole genome shotgun (WGS) entry which is preliminary data.</text>
</comment>
<evidence type="ECO:0000256" key="6">
    <source>
        <dbReference type="ARBA" id="ARBA00023136"/>
    </source>
</evidence>
<feature type="domain" description="ABC transmembrane type-1" evidence="9">
    <location>
        <begin position="20"/>
        <end position="321"/>
    </location>
</feature>
<keyword evidence="2 7" id="KW-0812">Transmembrane</keyword>
<keyword evidence="11" id="KW-1185">Reference proteome</keyword>
<accession>A0ABV8J7U7</accession>
<dbReference type="InterPro" id="IPR011527">
    <property type="entry name" value="ABC1_TM_dom"/>
</dbReference>
<feature type="transmembrane region" description="Helical" evidence="7">
    <location>
        <begin position="153"/>
        <end position="171"/>
    </location>
</feature>
<reference evidence="11" key="1">
    <citation type="journal article" date="2019" name="Int. J. Syst. Evol. Microbiol.">
        <title>The Global Catalogue of Microorganisms (GCM) 10K type strain sequencing project: providing services to taxonomists for standard genome sequencing and annotation.</title>
        <authorList>
            <consortium name="The Broad Institute Genomics Platform"/>
            <consortium name="The Broad Institute Genome Sequencing Center for Infectious Disease"/>
            <person name="Wu L."/>
            <person name="Ma J."/>
        </authorList>
    </citation>
    <scope>NUCLEOTIDE SEQUENCE [LARGE SCALE GENOMIC DNA]</scope>
    <source>
        <strain evidence="11">TBRC 5832</strain>
    </source>
</reference>
<dbReference type="InterPro" id="IPR036640">
    <property type="entry name" value="ABC1_TM_sf"/>
</dbReference>
<dbReference type="PROSITE" id="PS50893">
    <property type="entry name" value="ABC_TRANSPORTER_2"/>
    <property type="match status" value="1"/>
</dbReference>
<dbReference type="Proteomes" id="UP001595867">
    <property type="component" value="Unassembled WGS sequence"/>
</dbReference>
<dbReference type="InterPro" id="IPR003593">
    <property type="entry name" value="AAA+_ATPase"/>
</dbReference>
<dbReference type="PROSITE" id="PS50929">
    <property type="entry name" value="ABC_TM1F"/>
    <property type="match status" value="1"/>
</dbReference>
<name>A0ABV8J7U7_9ACTN</name>
<dbReference type="SMART" id="SM00382">
    <property type="entry name" value="AAA"/>
    <property type="match status" value="1"/>
</dbReference>
<keyword evidence="5 7" id="KW-1133">Transmembrane helix</keyword>
<dbReference type="NCBIfam" id="TIGR02857">
    <property type="entry name" value="CydD"/>
    <property type="match status" value="1"/>
</dbReference>
<dbReference type="Gene3D" id="3.40.50.300">
    <property type="entry name" value="P-loop containing nucleotide triphosphate hydrolases"/>
    <property type="match status" value="1"/>
</dbReference>
<feature type="transmembrane region" description="Helical" evidence="7">
    <location>
        <begin position="61"/>
        <end position="83"/>
    </location>
</feature>
<dbReference type="Pfam" id="PF00005">
    <property type="entry name" value="ABC_tran"/>
    <property type="match status" value="1"/>
</dbReference>
<dbReference type="Pfam" id="PF00664">
    <property type="entry name" value="ABC_membrane"/>
    <property type="match status" value="1"/>
</dbReference>
<dbReference type="InterPro" id="IPR039421">
    <property type="entry name" value="Type_1_exporter"/>
</dbReference>
<dbReference type="SUPFAM" id="SSF90123">
    <property type="entry name" value="ABC transporter transmembrane region"/>
    <property type="match status" value="1"/>
</dbReference>
<evidence type="ECO:0000313" key="11">
    <source>
        <dbReference type="Proteomes" id="UP001595867"/>
    </source>
</evidence>
<dbReference type="PROSITE" id="PS00211">
    <property type="entry name" value="ABC_TRANSPORTER_1"/>
    <property type="match status" value="1"/>
</dbReference>
<feature type="transmembrane region" description="Helical" evidence="7">
    <location>
        <begin position="177"/>
        <end position="198"/>
    </location>
</feature>
<proteinExistence type="predicted"/>
<dbReference type="EMBL" id="JBHSBL010000041">
    <property type="protein sequence ID" value="MFC4072708.1"/>
    <property type="molecule type" value="Genomic_DNA"/>
</dbReference>
<dbReference type="InterPro" id="IPR017871">
    <property type="entry name" value="ABC_transporter-like_CS"/>
</dbReference>
<keyword evidence="3" id="KW-0547">Nucleotide-binding</keyword>
<dbReference type="SUPFAM" id="SSF52540">
    <property type="entry name" value="P-loop containing nucleoside triphosphate hydrolases"/>
    <property type="match status" value="1"/>
</dbReference>
<evidence type="ECO:0000259" key="8">
    <source>
        <dbReference type="PROSITE" id="PS50893"/>
    </source>
</evidence>
<dbReference type="CDD" id="cd03228">
    <property type="entry name" value="ABCC_MRP_Like"/>
    <property type="match status" value="1"/>
</dbReference>
<dbReference type="PANTHER" id="PTHR24221:SF590">
    <property type="entry name" value="COMPONENT LINKED WITH THE ASSEMBLY OF CYTOCHROME' TRANSPORT TRANSMEMBRANE ATP-BINDING PROTEIN ABC TRANSPORTER CYDD-RELATED"/>
    <property type="match status" value="1"/>
</dbReference>
<sequence length="563" mass="58536">MKPLDPRLLGYARATRAYLAATVVLGLVHAALLITQAVLLADGITAVFLDGADVAAVTVTLPGGAAVPAIAGLALTVLARAAVAWLQEVTSARSAAAVKSQLRGRLLAHIAARGPAATAPAGGETVGTARGAGEIAALAGDGLDALDAYFARYLPQLVLAVLVPGMLLARLLPADLIATVTIAVTLPLIPLFMALVGMHTEAQNRRQFRLLARLSHHFLDVVAGLPTLKLFGRARAQAGIIRRISDDQRRHTMRTLRTAFLSSLVLELLATLSVALVAVGIGLRLVHGDLGLSTALLVLILAPEAYRPLREVGANYHASAEGLAAAEEVFTILETPLPAAGTIAPRDGDIVFEDVEVRFPGRAGAALRLDATIRPGEVVALTGPSGCGKSTALAVLLGWVTASSGRVSVDGVPLHDLDLEAWRRRIAWVPQRPHLFAASVFRNIALTDDAQGPEVVAAARAAGADGFVAALPEAYATELGDAGTGLSAGQRQRIALARAFLRDAPIVLLDEPTANLDTGTAAGVMDAIRHLALGRTVIIAAHRPELIALADREIRLTGELVPA</sequence>
<dbReference type="Gene3D" id="1.20.1560.10">
    <property type="entry name" value="ABC transporter type 1, transmembrane domain"/>
    <property type="match status" value="1"/>
</dbReference>
<protein>
    <submittedName>
        <fullName evidence="10">Thiol reductant ABC exporter subunit CydD</fullName>
    </submittedName>
</protein>
<evidence type="ECO:0000256" key="7">
    <source>
        <dbReference type="SAM" id="Phobius"/>
    </source>
</evidence>
<dbReference type="InterPro" id="IPR014216">
    <property type="entry name" value="ABC_transptr_CydD"/>
</dbReference>
<evidence type="ECO:0000313" key="10">
    <source>
        <dbReference type="EMBL" id="MFC4072708.1"/>
    </source>
</evidence>
<evidence type="ECO:0000256" key="3">
    <source>
        <dbReference type="ARBA" id="ARBA00022741"/>
    </source>
</evidence>
<organism evidence="10 11">
    <name type="scientific">Actinoplanes subglobosus</name>
    <dbReference type="NCBI Taxonomy" id="1547892"/>
    <lineage>
        <taxon>Bacteria</taxon>
        <taxon>Bacillati</taxon>
        <taxon>Actinomycetota</taxon>
        <taxon>Actinomycetes</taxon>
        <taxon>Micromonosporales</taxon>
        <taxon>Micromonosporaceae</taxon>
        <taxon>Actinoplanes</taxon>
    </lineage>
</organism>
<feature type="domain" description="ABC transporter" evidence="8">
    <location>
        <begin position="350"/>
        <end position="563"/>
    </location>
</feature>
<evidence type="ECO:0000259" key="9">
    <source>
        <dbReference type="PROSITE" id="PS50929"/>
    </source>
</evidence>
<evidence type="ECO:0000256" key="1">
    <source>
        <dbReference type="ARBA" id="ARBA00004651"/>
    </source>
</evidence>
<keyword evidence="4" id="KW-0067">ATP-binding</keyword>